<proteinExistence type="predicted"/>
<reference evidence="2" key="1">
    <citation type="journal article" date="2012" name="Nat. Biotechnol.">
        <title>Reference genome sequence of the model plant Setaria.</title>
        <authorList>
            <person name="Bennetzen J.L."/>
            <person name="Schmutz J."/>
            <person name="Wang H."/>
            <person name="Percifield R."/>
            <person name="Hawkins J."/>
            <person name="Pontaroli A.C."/>
            <person name="Estep M."/>
            <person name="Feng L."/>
            <person name="Vaughn J.N."/>
            <person name="Grimwood J."/>
            <person name="Jenkins J."/>
            <person name="Barry K."/>
            <person name="Lindquist E."/>
            <person name="Hellsten U."/>
            <person name="Deshpande S."/>
            <person name="Wang X."/>
            <person name="Wu X."/>
            <person name="Mitros T."/>
            <person name="Triplett J."/>
            <person name="Yang X."/>
            <person name="Ye C.Y."/>
            <person name="Mauro-Herrera M."/>
            <person name="Wang L."/>
            <person name="Li P."/>
            <person name="Sharma M."/>
            <person name="Sharma R."/>
            <person name="Ronald P.C."/>
            <person name="Panaud O."/>
            <person name="Kellogg E.A."/>
            <person name="Brutnell T.P."/>
            <person name="Doust A.N."/>
            <person name="Tuskan G.A."/>
            <person name="Rokhsar D."/>
            <person name="Devos K.M."/>
        </authorList>
    </citation>
    <scope>NUCLEOTIDE SEQUENCE [LARGE SCALE GENOMIC DNA]</scope>
    <source>
        <strain evidence="2">Yugu1</strain>
    </source>
</reference>
<reference evidence="2" key="2">
    <citation type="submission" date="2015-07" db="EMBL/GenBank/DDBJ databases">
        <authorList>
            <person name="Noorani M."/>
        </authorList>
    </citation>
    <scope>NUCLEOTIDE SEQUENCE</scope>
    <source>
        <strain evidence="2">Yugu1</strain>
    </source>
</reference>
<organism evidence="2">
    <name type="scientific">Setaria italica</name>
    <name type="common">Foxtail millet</name>
    <name type="synonym">Panicum italicum</name>
    <dbReference type="NCBI Taxonomy" id="4555"/>
    <lineage>
        <taxon>Eukaryota</taxon>
        <taxon>Viridiplantae</taxon>
        <taxon>Streptophyta</taxon>
        <taxon>Embryophyta</taxon>
        <taxon>Tracheophyta</taxon>
        <taxon>Spermatophyta</taxon>
        <taxon>Magnoliopsida</taxon>
        <taxon>Liliopsida</taxon>
        <taxon>Poales</taxon>
        <taxon>Poaceae</taxon>
        <taxon>PACMAD clade</taxon>
        <taxon>Panicoideae</taxon>
        <taxon>Panicodae</taxon>
        <taxon>Paniceae</taxon>
        <taxon>Cenchrinae</taxon>
        <taxon>Setaria</taxon>
    </lineage>
</organism>
<feature type="region of interest" description="Disordered" evidence="1">
    <location>
        <begin position="63"/>
        <end position="91"/>
    </location>
</feature>
<evidence type="ECO:0000256" key="1">
    <source>
        <dbReference type="SAM" id="MobiDB-lite"/>
    </source>
</evidence>
<evidence type="ECO:0000313" key="2">
    <source>
        <dbReference type="EMBL" id="RCV11961.1"/>
    </source>
</evidence>
<feature type="region of interest" description="Disordered" evidence="1">
    <location>
        <begin position="1"/>
        <end position="28"/>
    </location>
</feature>
<accession>A0A368Q1P8</accession>
<dbReference type="EMBL" id="CM003529">
    <property type="protein sequence ID" value="RCV11961.1"/>
    <property type="molecule type" value="Genomic_DNA"/>
</dbReference>
<dbReference type="AlphaFoldDB" id="A0A368Q1P8"/>
<name>A0A368Q1P8_SETIT</name>
<sequence>MNHVKKTPDQMENRVERKATSKGDHPRVECPVAGVSKFDLNVALLEIDWSTEDVFENANKLLKEASEPELPPEANEPELLPEASDLELHPQ</sequence>
<gene>
    <name evidence="2" type="ORF">SETIT_2G229200v2</name>
</gene>
<protein>
    <submittedName>
        <fullName evidence="2">Uncharacterized protein</fullName>
    </submittedName>
</protein>